<sequence>AGSAAAPRGFPHSGFYAAQSAQSKTANRAAASRCASSLSGPETGGGTGRRARHCSRPGTRLRRVARRAPVRESCRCRA</sequence>
<feature type="compositionally biased region" description="Basic and acidic residues" evidence="1">
    <location>
        <begin position="69"/>
        <end position="78"/>
    </location>
</feature>
<comment type="caution">
    <text evidence="2">The sequence shown here is derived from an EMBL/GenBank/DDBJ whole genome shotgun (WGS) entry which is preliminary data.</text>
</comment>
<gene>
    <name evidence="2" type="ORF">Tci_925517</name>
</gene>
<feature type="non-terminal residue" evidence="2">
    <location>
        <position position="1"/>
    </location>
</feature>
<evidence type="ECO:0000256" key="1">
    <source>
        <dbReference type="SAM" id="MobiDB-lite"/>
    </source>
</evidence>
<name>A0A699X6N8_TANCI</name>
<evidence type="ECO:0000313" key="2">
    <source>
        <dbReference type="EMBL" id="GFD53548.1"/>
    </source>
</evidence>
<feature type="region of interest" description="Disordered" evidence="1">
    <location>
        <begin position="26"/>
        <end position="78"/>
    </location>
</feature>
<feature type="compositionally biased region" description="Basic residues" evidence="1">
    <location>
        <begin position="49"/>
        <end position="68"/>
    </location>
</feature>
<dbReference type="EMBL" id="BKCJ011795767">
    <property type="protein sequence ID" value="GFD53548.1"/>
    <property type="molecule type" value="Genomic_DNA"/>
</dbReference>
<accession>A0A699X6N8</accession>
<feature type="compositionally biased region" description="Low complexity" evidence="1">
    <location>
        <begin position="26"/>
        <end position="39"/>
    </location>
</feature>
<reference evidence="2" key="1">
    <citation type="journal article" date="2019" name="Sci. Rep.">
        <title>Draft genome of Tanacetum cinerariifolium, the natural source of mosquito coil.</title>
        <authorList>
            <person name="Yamashiro T."/>
            <person name="Shiraishi A."/>
            <person name="Satake H."/>
            <person name="Nakayama K."/>
        </authorList>
    </citation>
    <scope>NUCLEOTIDE SEQUENCE</scope>
</reference>
<organism evidence="2">
    <name type="scientific">Tanacetum cinerariifolium</name>
    <name type="common">Dalmatian daisy</name>
    <name type="synonym">Chrysanthemum cinerariifolium</name>
    <dbReference type="NCBI Taxonomy" id="118510"/>
    <lineage>
        <taxon>Eukaryota</taxon>
        <taxon>Viridiplantae</taxon>
        <taxon>Streptophyta</taxon>
        <taxon>Embryophyta</taxon>
        <taxon>Tracheophyta</taxon>
        <taxon>Spermatophyta</taxon>
        <taxon>Magnoliopsida</taxon>
        <taxon>eudicotyledons</taxon>
        <taxon>Gunneridae</taxon>
        <taxon>Pentapetalae</taxon>
        <taxon>asterids</taxon>
        <taxon>campanulids</taxon>
        <taxon>Asterales</taxon>
        <taxon>Asteraceae</taxon>
        <taxon>Asteroideae</taxon>
        <taxon>Anthemideae</taxon>
        <taxon>Anthemidinae</taxon>
        <taxon>Tanacetum</taxon>
    </lineage>
</organism>
<dbReference type="AlphaFoldDB" id="A0A699X6N8"/>
<protein>
    <submittedName>
        <fullName evidence="2">Uncharacterized protein</fullName>
    </submittedName>
</protein>
<proteinExistence type="predicted"/>